<sequence length="173" mass="19185">MDLDKLRALHSKGLGVTAIAKELGVTKGGVSKQLKKLSLAVVKNVVLESAQKVVRKNLTAIEQLQKINTAANDILNTLLKLIKGDKAALKDLEKHADFKLKDPRELALKACSEIRGQLSLQADLFDKMYNARYTAEFQEEVLTAIGEVKPDVRKRIIQRLKERGALRSTVSIL</sequence>
<dbReference type="EMBL" id="BARU01035624">
    <property type="protein sequence ID" value="GAH82641.1"/>
    <property type="molecule type" value="Genomic_DNA"/>
</dbReference>
<proteinExistence type="predicted"/>
<dbReference type="Gene3D" id="1.10.10.60">
    <property type="entry name" value="Homeodomain-like"/>
    <property type="match status" value="1"/>
</dbReference>
<evidence type="ECO:0000313" key="1">
    <source>
        <dbReference type="EMBL" id="GAH82641.1"/>
    </source>
</evidence>
<protein>
    <submittedName>
        <fullName evidence="1">Uncharacterized protein</fullName>
    </submittedName>
</protein>
<gene>
    <name evidence="1" type="ORF">S03H2_55732</name>
</gene>
<accession>X1IJR1</accession>
<organism evidence="1">
    <name type="scientific">marine sediment metagenome</name>
    <dbReference type="NCBI Taxonomy" id="412755"/>
    <lineage>
        <taxon>unclassified sequences</taxon>
        <taxon>metagenomes</taxon>
        <taxon>ecological metagenomes</taxon>
    </lineage>
</organism>
<comment type="caution">
    <text evidence="1">The sequence shown here is derived from an EMBL/GenBank/DDBJ whole genome shotgun (WGS) entry which is preliminary data.</text>
</comment>
<name>X1IJR1_9ZZZZ</name>
<reference evidence="1" key="1">
    <citation type="journal article" date="2014" name="Front. Microbiol.">
        <title>High frequency of phylogenetically diverse reductive dehalogenase-homologous genes in deep subseafloor sedimentary metagenomes.</title>
        <authorList>
            <person name="Kawai M."/>
            <person name="Futagami T."/>
            <person name="Toyoda A."/>
            <person name="Takaki Y."/>
            <person name="Nishi S."/>
            <person name="Hori S."/>
            <person name="Arai W."/>
            <person name="Tsubouchi T."/>
            <person name="Morono Y."/>
            <person name="Uchiyama I."/>
            <person name="Ito T."/>
            <person name="Fujiyama A."/>
            <person name="Inagaki F."/>
            <person name="Takami H."/>
        </authorList>
    </citation>
    <scope>NUCLEOTIDE SEQUENCE</scope>
    <source>
        <strain evidence="1">Expedition CK06-06</strain>
    </source>
</reference>
<dbReference type="AlphaFoldDB" id="X1IJR1"/>